<evidence type="ECO:0000313" key="1">
    <source>
        <dbReference type="EMBL" id="KWZ78078.1"/>
    </source>
</evidence>
<dbReference type="Proteomes" id="UP000070376">
    <property type="component" value="Unassembled WGS sequence"/>
</dbReference>
<protein>
    <submittedName>
        <fullName evidence="1">Uncharacterized protein</fullName>
    </submittedName>
</protein>
<dbReference type="PATRIC" id="fig|1398.22.peg.3121"/>
<dbReference type="EMBL" id="LRPN01000151">
    <property type="protein sequence ID" value="KWZ78078.1"/>
    <property type="molecule type" value="Genomic_DNA"/>
</dbReference>
<comment type="caution">
    <text evidence="1">The sequence shown here is derived from an EMBL/GenBank/DDBJ whole genome shotgun (WGS) entry which is preliminary data.</text>
</comment>
<dbReference type="AlphaFoldDB" id="A0A133KES4"/>
<accession>A0A133KES4</accession>
<organism evidence="1">
    <name type="scientific">Heyndrickxia coagulans</name>
    <name type="common">Weizmannia coagulans</name>
    <dbReference type="NCBI Taxonomy" id="1398"/>
    <lineage>
        <taxon>Bacteria</taxon>
        <taxon>Bacillati</taxon>
        <taxon>Bacillota</taxon>
        <taxon>Bacilli</taxon>
        <taxon>Bacillales</taxon>
        <taxon>Bacillaceae</taxon>
        <taxon>Heyndrickxia</taxon>
    </lineage>
</organism>
<sequence>MTSGMKRDLKMGLKRDLRRDLKNYLKKEYKEGQKGILTNHCDRDAQEWRGATIDC</sequence>
<proteinExistence type="predicted"/>
<reference evidence="1" key="1">
    <citation type="submission" date="2016-01" db="EMBL/GenBank/DDBJ databases">
        <authorList>
            <person name="Oliw E.H."/>
        </authorList>
    </citation>
    <scope>NUCLEOTIDE SEQUENCE [LARGE SCALE GENOMIC DNA]</scope>
    <source>
        <strain evidence="1">GED7749B</strain>
    </source>
</reference>
<name>A0A133KES4_HEYCO</name>
<gene>
    <name evidence="1" type="ORF">HMPREF3213_03117</name>
</gene>